<sequence>MELGDKACTSSFSCPSEYIRWMRLREIVISFEAFPSFKLSAQLSLQSTCVPPTTPAPNPAPALLAATAPPPASLSTTITGAALTPVLAAAAANVSLAPANAERQL</sequence>
<dbReference type="AlphaFoldDB" id="A0AAD5YU57"/>
<name>A0AAD5YU57_9AGAR</name>
<dbReference type="Proteomes" id="UP001213000">
    <property type="component" value="Unassembled WGS sequence"/>
</dbReference>
<keyword evidence="2" id="KW-1185">Reference proteome</keyword>
<evidence type="ECO:0000313" key="1">
    <source>
        <dbReference type="EMBL" id="KAJ3564943.1"/>
    </source>
</evidence>
<protein>
    <submittedName>
        <fullName evidence="1">Uncharacterized protein</fullName>
    </submittedName>
</protein>
<accession>A0AAD5YU57</accession>
<dbReference type="EMBL" id="JANIEX010000615">
    <property type="protein sequence ID" value="KAJ3564943.1"/>
    <property type="molecule type" value="Genomic_DNA"/>
</dbReference>
<evidence type="ECO:0000313" key="2">
    <source>
        <dbReference type="Proteomes" id="UP001213000"/>
    </source>
</evidence>
<organism evidence="1 2">
    <name type="scientific">Leucocoprinus birnbaumii</name>
    <dbReference type="NCBI Taxonomy" id="56174"/>
    <lineage>
        <taxon>Eukaryota</taxon>
        <taxon>Fungi</taxon>
        <taxon>Dikarya</taxon>
        <taxon>Basidiomycota</taxon>
        <taxon>Agaricomycotina</taxon>
        <taxon>Agaricomycetes</taxon>
        <taxon>Agaricomycetidae</taxon>
        <taxon>Agaricales</taxon>
        <taxon>Agaricineae</taxon>
        <taxon>Agaricaceae</taxon>
        <taxon>Leucocoprinus</taxon>
    </lineage>
</organism>
<gene>
    <name evidence="1" type="ORF">NP233_g7958</name>
</gene>
<reference evidence="1" key="1">
    <citation type="submission" date="2022-07" db="EMBL/GenBank/DDBJ databases">
        <title>Genome Sequence of Leucocoprinus birnbaumii.</title>
        <authorList>
            <person name="Buettner E."/>
        </authorList>
    </citation>
    <scope>NUCLEOTIDE SEQUENCE</scope>
    <source>
        <strain evidence="1">VT141</strain>
    </source>
</reference>
<comment type="caution">
    <text evidence="1">The sequence shown here is derived from an EMBL/GenBank/DDBJ whole genome shotgun (WGS) entry which is preliminary data.</text>
</comment>
<proteinExistence type="predicted"/>